<comment type="caution">
    <text evidence="2">The sequence shown here is derived from an EMBL/GenBank/DDBJ whole genome shotgun (WGS) entry which is preliminary data.</text>
</comment>
<dbReference type="Pfam" id="PF08858">
    <property type="entry name" value="IDEAL"/>
    <property type="match status" value="1"/>
</dbReference>
<organism evidence="2 3">
    <name type="scientific">Gracilibacillus oryzae</name>
    <dbReference type="NCBI Taxonomy" id="1672701"/>
    <lineage>
        <taxon>Bacteria</taxon>
        <taxon>Bacillati</taxon>
        <taxon>Bacillota</taxon>
        <taxon>Bacilli</taxon>
        <taxon>Bacillales</taxon>
        <taxon>Bacillaceae</taxon>
        <taxon>Gracilibacillus</taxon>
    </lineage>
</organism>
<dbReference type="OrthoDB" id="2930704at2"/>
<sequence>MLSIKLFKPYYVKEEGKFIRVVLAYQYFSLLMDEKVYNFVPLEAREIRINRDTKEIENKEAVFVFQKGKKYNRIALGDLMKIKDFQQHLTQILAPYIALPNTIDKPDEIDGIIMELERNNLLRLIDKALDEKDMEKFHFYTNNLLEM</sequence>
<reference evidence="2 3" key="1">
    <citation type="submission" date="2019-10" db="EMBL/GenBank/DDBJ databases">
        <title>Gracilibacillus sp. nov. isolated from rice seeds.</title>
        <authorList>
            <person name="He S."/>
        </authorList>
    </citation>
    <scope>NUCLEOTIDE SEQUENCE [LARGE SCALE GENOMIC DNA]</scope>
    <source>
        <strain evidence="2 3">TD8</strain>
    </source>
</reference>
<dbReference type="InterPro" id="IPR014957">
    <property type="entry name" value="IDEAL_dom"/>
</dbReference>
<dbReference type="AlphaFoldDB" id="A0A7C8L410"/>
<dbReference type="InterPro" id="IPR027393">
    <property type="entry name" value="Virus_scaffolding_prot_C"/>
</dbReference>
<keyword evidence="3" id="KW-1185">Reference proteome</keyword>
<name>A0A7C8L410_9BACI</name>
<gene>
    <name evidence="2" type="ORF">F9U64_21390</name>
</gene>
<evidence type="ECO:0000313" key="3">
    <source>
        <dbReference type="Proteomes" id="UP000480246"/>
    </source>
</evidence>
<proteinExistence type="predicted"/>
<dbReference type="SMART" id="SM00914">
    <property type="entry name" value="IDEAL"/>
    <property type="match status" value="1"/>
</dbReference>
<feature type="domain" description="IDEAL" evidence="1">
    <location>
        <begin position="113"/>
        <end position="144"/>
    </location>
</feature>
<dbReference type="RefSeq" id="WP_153406910.1">
    <property type="nucleotide sequence ID" value="NZ_ML762456.1"/>
</dbReference>
<dbReference type="EMBL" id="WEID01000123">
    <property type="protein sequence ID" value="KAB8125852.1"/>
    <property type="molecule type" value="Genomic_DNA"/>
</dbReference>
<dbReference type="Gene3D" id="4.10.810.10">
    <property type="entry name" value="Virus Scaffolding Protein, Chain A"/>
    <property type="match status" value="1"/>
</dbReference>
<accession>A0A7C8L410</accession>
<evidence type="ECO:0000313" key="2">
    <source>
        <dbReference type="EMBL" id="KAB8125852.1"/>
    </source>
</evidence>
<evidence type="ECO:0000259" key="1">
    <source>
        <dbReference type="SMART" id="SM00914"/>
    </source>
</evidence>
<dbReference type="Proteomes" id="UP000480246">
    <property type="component" value="Unassembled WGS sequence"/>
</dbReference>
<protein>
    <submittedName>
        <fullName evidence="2">IDEAL domain-containing protein</fullName>
    </submittedName>
</protein>